<dbReference type="InParanoid" id="D8M5I8"/>
<name>D8M5I8_BLAHO</name>
<evidence type="ECO:0000313" key="3">
    <source>
        <dbReference type="Proteomes" id="UP000008312"/>
    </source>
</evidence>
<proteinExistence type="predicted"/>
<gene>
    <name evidence="2" type="ORF">GSBLH_T00003217001</name>
</gene>
<accession>D8M5I8</accession>
<keyword evidence="3" id="KW-1185">Reference proteome</keyword>
<dbReference type="EMBL" id="FN668660">
    <property type="protein sequence ID" value="CBK23327.2"/>
    <property type="molecule type" value="Genomic_DNA"/>
</dbReference>
<dbReference type="RefSeq" id="XP_012897375.1">
    <property type="nucleotide sequence ID" value="XM_013041921.1"/>
</dbReference>
<feature type="compositionally biased region" description="Polar residues" evidence="1">
    <location>
        <begin position="69"/>
        <end position="87"/>
    </location>
</feature>
<evidence type="ECO:0000313" key="2">
    <source>
        <dbReference type="EMBL" id="CBK23327.2"/>
    </source>
</evidence>
<evidence type="ECO:0000256" key="1">
    <source>
        <dbReference type="SAM" id="MobiDB-lite"/>
    </source>
</evidence>
<reference evidence="2" key="1">
    <citation type="submission" date="2010-02" db="EMBL/GenBank/DDBJ databases">
        <title>Sequencing and annotation of the Blastocystis hominis genome.</title>
        <authorList>
            <person name="Wincker P."/>
        </authorList>
    </citation>
    <scope>NUCLEOTIDE SEQUENCE</scope>
    <source>
        <strain evidence="2">Singapore isolate B</strain>
    </source>
</reference>
<feature type="region of interest" description="Disordered" evidence="1">
    <location>
        <begin position="69"/>
        <end position="107"/>
    </location>
</feature>
<dbReference type="Proteomes" id="UP000008312">
    <property type="component" value="Unassembled WGS sequence"/>
</dbReference>
<dbReference type="AlphaFoldDB" id="D8M5I8"/>
<sequence>MVDRFLRRFNSPPRVFSHSNLINTQPFRIQRDFSSPLRRCQSSRARATAPTQLIHIDRVHSRAAIHSRVVQSPRPSTLSSIAENPQGKSGARRLERESHSRRFLNRF</sequence>
<dbReference type="GeneID" id="24920327"/>
<protein>
    <submittedName>
        <fullName evidence="2">Uncharacterized protein</fullName>
    </submittedName>
</protein>
<organism evidence="2">
    <name type="scientific">Blastocystis hominis</name>
    <dbReference type="NCBI Taxonomy" id="12968"/>
    <lineage>
        <taxon>Eukaryota</taxon>
        <taxon>Sar</taxon>
        <taxon>Stramenopiles</taxon>
        <taxon>Bigyra</taxon>
        <taxon>Opalozoa</taxon>
        <taxon>Opalinata</taxon>
        <taxon>Blastocystidae</taxon>
        <taxon>Blastocystis</taxon>
    </lineage>
</organism>